<feature type="domain" description="Prokaryotic YEATS" evidence="2">
    <location>
        <begin position="187"/>
        <end position="252"/>
    </location>
</feature>
<reference evidence="3 4" key="1">
    <citation type="submission" date="2018-06" db="EMBL/GenBank/DDBJ databases">
        <title>Rhizobium wuzhouense sp. nov., isolated from roots of Oryza officinalis.</title>
        <authorList>
            <person name="Yuan T."/>
        </authorList>
    </citation>
    <scope>NUCLEOTIDE SEQUENCE [LARGE SCALE GENOMIC DNA]</scope>
    <source>
        <strain evidence="3 4">W44</strain>
    </source>
</reference>
<feature type="transmembrane region" description="Helical" evidence="1">
    <location>
        <begin position="61"/>
        <end position="78"/>
    </location>
</feature>
<protein>
    <recommendedName>
        <fullName evidence="2">Prokaryotic YEATS domain-containing protein</fullName>
    </recommendedName>
</protein>
<sequence length="265" mass="28409">MSRQPGAQGRQQTGPVEAGMETIWRRGMVALALIPILLLALDVGSRLLGGEGSGDGKLVDVYLKYLGAAFVALLLARVGPLLKGKFYGVEVEFGETKLVADATMKATADVAALREELERVKDTLSRIAPPEGSTKKSLRAAPLPTPELGPVKVWDDPNKGRFGGLAEKDGFRLAAEFIGAEEARLVNVKLTVQGTDKLLTQKVRFFLHPTFPSPELTVNPMDGTASLDTLAYGGFTVGAWIEGTKTLLELDLSRADGAPRIIRDL</sequence>
<proteinExistence type="predicted"/>
<comment type="caution">
    <text evidence="3">The sequence shown here is derived from an EMBL/GenBank/DDBJ whole genome shotgun (WGS) entry which is preliminary data.</text>
</comment>
<evidence type="ECO:0000256" key="1">
    <source>
        <dbReference type="SAM" id="Phobius"/>
    </source>
</evidence>
<dbReference type="EMBL" id="QJRY01000001">
    <property type="protein sequence ID" value="PYB77070.1"/>
    <property type="molecule type" value="Genomic_DNA"/>
</dbReference>
<evidence type="ECO:0000259" key="2">
    <source>
        <dbReference type="Pfam" id="PF20305"/>
    </source>
</evidence>
<keyword evidence="4" id="KW-1185">Reference proteome</keyword>
<keyword evidence="1" id="KW-0812">Transmembrane</keyword>
<dbReference type="Proteomes" id="UP000247536">
    <property type="component" value="Unassembled WGS sequence"/>
</dbReference>
<keyword evidence="1" id="KW-0472">Membrane</keyword>
<dbReference type="RefSeq" id="WP_110789502.1">
    <property type="nucleotide sequence ID" value="NZ_QJRY01000001.1"/>
</dbReference>
<accession>A0ABX5NV70</accession>
<dbReference type="InterPro" id="IPR046888">
    <property type="entry name" value="pYEATS"/>
</dbReference>
<keyword evidence="1" id="KW-1133">Transmembrane helix</keyword>
<evidence type="ECO:0000313" key="4">
    <source>
        <dbReference type="Proteomes" id="UP000247536"/>
    </source>
</evidence>
<evidence type="ECO:0000313" key="3">
    <source>
        <dbReference type="EMBL" id="PYB77070.1"/>
    </source>
</evidence>
<gene>
    <name evidence="3" type="ORF">DMY87_01400</name>
</gene>
<feature type="transmembrane region" description="Helical" evidence="1">
    <location>
        <begin position="29"/>
        <end position="49"/>
    </location>
</feature>
<name>A0ABX5NV70_9HYPH</name>
<dbReference type="Pfam" id="PF20305">
    <property type="entry name" value="pYEATS"/>
    <property type="match status" value="1"/>
</dbReference>
<organism evidence="3 4">
    <name type="scientific">Rhizobium wuzhouense</name>
    <dbReference type="NCBI Taxonomy" id="1986026"/>
    <lineage>
        <taxon>Bacteria</taxon>
        <taxon>Pseudomonadati</taxon>
        <taxon>Pseudomonadota</taxon>
        <taxon>Alphaproteobacteria</taxon>
        <taxon>Hyphomicrobiales</taxon>
        <taxon>Rhizobiaceae</taxon>
        <taxon>Rhizobium/Agrobacterium group</taxon>
        <taxon>Rhizobium</taxon>
    </lineage>
</organism>